<gene>
    <name evidence="2" type="ORF">SAMN05444370_101554</name>
</gene>
<sequence length="134" mass="14131">MKFKVKQTDASKKLYDRLVASTERDLSKTNKAEARFRTAVANTAIGWLENLDEEPRKSILFSLMVAASASDRKAIAASLFVDATLETSVTAEIERRAAVAEAEAAKAEAEAAKAEAAKAAAAGEPDADADADAA</sequence>
<dbReference type="RefSeq" id="WP_093248098.1">
    <property type="nucleotide sequence ID" value="NZ_FNQM01000001.1"/>
</dbReference>
<name>A0A1H3W7Q9_9RHOB</name>
<evidence type="ECO:0000313" key="3">
    <source>
        <dbReference type="Proteomes" id="UP000198703"/>
    </source>
</evidence>
<keyword evidence="3" id="KW-1185">Reference proteome</keyword>
<proteinExistence type="predicted"/>
<evidence type="ECO:0000256" key="1">
    <source>
        <dbReference type="SAM" id="MobiDB-lite"/>
    </source>
</evidence>
<organism evidence="2 3">
    <name type="scientific">Rubrimonas cliftonensis</name>
    <dbReference type="NCBI Taxonomy" id="89524"/>
    <lineage>
        <taxon>Bacteria</taxon>
        <taxon>Pseudomonadati</taxon>
        <taxon>Pseudomonadota</taxon>
        <taxon>Alphaproteobacteria</taxon>
        <taxon>Rhodobacterales</taxon>
        <taxon>Paracoccaceae</taxon>
        <taxon>Rubrimonas</taxon>
    </lineage>
</organism>
<evidence type="ECO:0000313" key="2">
    <source>
        <dbReference type="EMBL" id="SDZ82881.1"/>
    </source>
</evidence>
<feature type="compositionally biased region" description="Acidic residues" evidence="1">
    <location>
        <begin position="125"/>
        <end position="134"/>
    </location>
</feature>
<dbReference type="AlphaFoldDB" id="A0A1H3W7Q9"/>
<dbReference type="EMBL" id="FNQM01000001">
    <property type="protein sequence ID" value="SDZ82881.1"/>
    <property type="molecule type" value="Genomic_DNA"/>
</dbReference>
<feature type="region of interest" description="Disordered" evidence="1">
    <location>
        <begin position="113"/>
        <end position="134"/>
    </location>
</feature>
<dbReference type="Proteomes" id="UP000198703">
    <property type="component" value="Unassembled WGS sequence"/>
</dbReference>
<accession>A0A1H3W7Q9</accession>
<reference evidence="2 3" key="1">
    <citation type="submission" date="2016-10" db="EMBL/GenBank/DDBJ databases">
        <authorList>
            <person name="de Groot N.N."/>
        </authorList>
    </citation>
    <scope>NUCLEOTIDE SEQUENCE [LARGE SCALE GENOMIC DNA]</scope>
    <source>
        <strain evidence="2 3">DSM 15345</strain>
    </source>
</reference>
<protein>
    <submittedName>
        <fullName evidence="2">Uncharacterized protein</fullName>
    </submittedName>
</protein>